<dbReference type="EMBL" id="FLUQ01000001">
    <property type="protein sequence ID" value="SBV99725.1"/>
    <property type="molecule type" value="Genomic_DNA"/>
</dbReference>
<evidence type="ECO:0000256" key="1">
    <source>
        <dbReference type="PIRSR" id="PIRSR014972-1"/>
    </source>
</evidence>
<accession>A0A212JKA1</accession>
<evidence type="ECO:0000256" key="3">
    <source>
        <dbReference type="SAM" id="MobiDB-lite"/>
    </source>
</evidence>
<protein>
    <submittedName>
        <fullName evidence="5">Fluoroacetyl-CoA thioesterase</fullName>
        <ecNumber evidence="5">3.1.2.29</ecNumber>
    </submittedName>
</protein>
<dbReference type="SUPFAM" id="SSF54637">
    <property type="entry name" value="Thioesterase/thiol ester dehydrase-isomerase"/>
    <property type="match status" value="1"/>
</dbReference>
<dbReference type="InterPro" id="IPR054485">
    <property type="entry name" value="FlK-like_dom"/>
</dbReference>
<dbReference type="AlphaFoldDB" id="A0A212JKA1"/>
<dbReference type="EC" id="3.1.2.29" evidence="5"/>
<dbReference type="GO" id="GO:0016787">
    <property type="term" value="F:hydrolase activity"/>
    <property type="evidence" value="ECO:0007669"/>
    <property type="project" value="UniProtKB-KW"/>
</dbReference>
<dbReference type="Pfam" id="PF22636">
    <property type="entry name" value="FlK"/>
    <property type="match status" value="1"/>
</dbReference>
<feature type="binding site" evidence="2">
    <location>
        <position position="83"/>
    </location>
    <ligand>
        <name>substrate</name>
    </ligand>
</feature>
<dbReference type="InterPro" id="IPR029069">
    <property type="entry name" value="HotDog_dom_sf"/>
</dbReference>
<feature type="active site" evidence="1">
    <location>
        <position position="56"/>
    </location>
</feature>
<reference evidence="5" key="1">
    <citation type="submission" date="2016-04" db="EMBL/GenBank/DDBJ databases">
        <authorList>
            <person name="Evans L.H."/>
            <person name="Alamgir A."/>
            <person name="Owens N."/>
            <person name="Weber N.D."/>
            <person name="Virtaneva K."/>
            <person name="Barbian K."/>
            <person name="Babar A."/>
            <person name="Rosenke K."/>
        </authorList>
    </citation>
    <scope>NUCLEOTIDE SEQUENCE</scope>
    <source>
        <strain evidence="5">86</strain>
    </source>
</reference>
<gene>
    <name evidence="5" type="primary">flK</name>
    <name evidence="5" type="ORF">KL86DPRO_11656</name>
</gene>
<evidence type="ECO:0000259" key="4">
    <source>
        <dbReference type="Pfam" id="PF22636"/>
    </source>
</evidence>
<feature type="domain" description="Fluoroacetyl-CoA-specific thioesterase-like" evidence="4">
    <location>
        <begin position="48"/>
        <end position="137"/>
    </location>
</feature>
<feature type="active site" evidence="1">
    <location>
        <position position="64"/>
    </location>
</feature>
<dbReference type="PIRSF" id="PIRSF014972">
    <property type="entry name" value="FlK"/>
    <property type="match status" value="1"/>
</dbReference>
<keyword evidence="5" id="KW-0378">Hydrolase</keyword>
<dbReference type="InterPro" id="IPR025540">
    <property type="entry name" value="FlK"/>
</dbReference>
<evidence type="ECO:0000256" key="2">
    <source>
        <dbReference type="PIRSR" id="PIRSR014972-2"/>
    </source>
</evidence>
<feature type="active site" evidence="1">
    <location>
        <position position="90"/>
    </location>
</feature>
<sequence length="150" mass="16398">MCRKKNHKEGATMPGKEDLRPGLKHTESVVVTKELTVPEISSAYTGLADMPTVFATAYLLGFVEWTCLEAVKPYLEPGERTVGTAIDMRHTAATPVGMRVTAEVELTAVNGRMLEFSFICRDAVEEIAKGTHGRAIIGLERFMAKVSQKG</sequence>
<dbReference type="Gene3D" id="3.10.129.10">
    <property type="entry name" value="Hotdog Thioesterase"/>
    <property type="match status" value="1"/>
</dbReference>
<organism evidence="5">
    <name type="scientific">uncultured delta proteobacterium</name>
    <dbReference type="NCBI Taxonomy" id="34034"/>
    <lineage>
        <taxon>Bacteria</taxon>
        <taxon>Deltaproteobacteria</taxon>
        <taxon>environmental samples</taxon>
    </lineage>
</organism>
<proteinExistence type="predicted"/>
<dbReference type="PANTHER" id="PTHR36934">
    <property type="entry name" value="BLR0278 PROTEIN"/>
    <property type="match status" value="1"/>
</dbReference>
<feature type="binding site" evidence="2">
    <location>
        <position position="83"/>
    </location>
    <ligand>
        <name>CoA</name>
        <dbReference type="ChEBI" id="CHEBI:57287"/>
    </ligand>
</feature>
<feature type="region of interest" description="Disordered" evidence="3">
    <location>
        <begin position="1"/>
        <end position="21"/>
    </location>
</feature>
<dbReference type="PANTHER" id="PTHR36934:SF1">
    <property type="entry name" value="THIOESTERASE DOMAIN-CONTAINING PROTEIN"/>
    <property type="match status" value="1"/>
</dbReference>
<name>A0A212JKA1_9DELT</name>
<feature type="binding site" evidence="2">
    <location>
        <position position="134"/>
    </location>
    <ligand>
        <name>substrate</name>
    </ligand>
</feature>
<evidence type="ECO:0000313" key="5">
    <source>
        <dbReference type="EMBL" id="SBV99725.1"/>
    </source>
</evidence>